<feature type="transmembrane region" description="Helical" evidence="1">
    <location>
        <begin position="206"/>
        <end position="226"/>
    </location>
</feature>
<feature type="transmembrane region" description="Helical" evidence="1">
    <location>
        <begin position="281"/>
        <end position="297"/>
    </location>
</feature>
<feature type="transmembrane region" description="Helical" evidence="1">
    <location>
        <begin position="423"/>
        <end position="443"/>
    </location>
</feature>
<organism evidence="2 3">
    <name type="scientific">Antarcticibacterium arcticum</name>
    <dbReference type="NCBI Taxonomy" id="2585771"/>
    <lineage>
        <taxon>Bacteria</taxon>
        <taxon>Pseudomonadati</taxon>
        <taxon>Bacteroidota</taxon>
        <taxon>Flavobacteriia</taxon>
        <taxon>Flavobacteriales</taxon>
        <taxon>Flavobacteriaceae</taxon>
        <taxon>Antarcticibacterium</taxon>
    </lineage>
</organism>
<name>A0A5B8YQ58_9FLAO</name>
<dbReference type="EMBL" id="CP042476">
    <property type="protein sequence ID" value="QED38486.1"/>
    <property type="molecule type" value="Genomic_DNA"/>
</dbReference>
<keyword evidence="3" id="KW-1185">Reference proteome</keyword>
<gene>
    <name evidence="2" type="ORF">FK178_12520</name>
</gene>
<protein>
    <submittedName>
        <fullName evidence="2">Uncharacterized protein</fullName>
    </submittedName>
</protein>
<feature type="transmembrane region" description="Helical" evidence="1">
    <location>
        <begin position="103"/>
        <end position="130"/>
    </location>
</feature>
<dbReference type="AlphaFoldDB" id="A0A5B8YQ58"/>
<keyword evidence="1" id="KW-0472">Membrane</keyword>
<evidence type="ECO:0000313" key="3">
    <source>
        <dbReference type="Proteomes" id="UP000321954"/>
    </source>
</evidence>
<feature type="transmembrane region" description="Helical" evidence="1">
    <location>
        <begin position="379"/>
        <end position="402"/>
    </location>
</feature>
<dbReference type="KEGG" id="anp:FK178_12520"/>
<feature type="transmembrane region" description="Helical" evidence="1">
    <location>
        <begin position="27"/>
        <end position="51"/>
    </location>
</feature>
<reference evidence="2 3" key="1">
    <citation type="submission" date="2019-08" db="EMBL/GenBank/DDBJ databases">
        <title>Antarcticibacterium arcticum sp. nov., a bacterium isolated from marine sediment of the Canadian Beaufort Sea.</title>
        <authorList>
            <person name="Lee Y.M."/>
            <person name="Baek K."/>
            <person name="Lee D.-H."/>
            <person name="Shin S.C."/>
            <person name="Jin Y.K."/>
            <person name="Park Y."/>
        </authorList>
    </citation>
    <scope>NUCLEOTIDE SEQUENCE [LARGE SCALE GENOMIC DNA]</scope>
    <source>
        <strain evidence="2 3">PAMC 28998</strain>
    </source>
</reference>
<feature type="transmembrane region" description="Helical" evidence="1">
    <location>
        <begin position="63"/>
        <end position="82"/>
    </location>
</feature>
<proteinExistence type="predicted"/>
<keyword evidence="1" id="KW-0812">Transmembrane</keyword>
<feature type="transmembrane region" description="Helical" evidence="1">
    <location>
        <begin position="455"/>
        <end position="475"/>
    </location>
</feature>
<sequence>MFKRLFTLEWKAFFRSASIGKSIGLKILMVFLALYFITLFLLAGIGLYPLIENYMPGQDPLLVVNRYLLLWFLAEFALRFFLQTLPVLDIKPLLNLPIKKRKVVNFVLFKSILSFFNFLPLLIIIPFGIFNIYKNVHSDFSVIAWMFAMLGLTLCVNFANFIIKKRFTDDLKALLPGVLLVVVLGILDYFKVFQISVLFGDGIDQILVYPLLALVPFVLFLGLFFWNRYNLESKFYLDVSLREKAKSANTREFLWTKRFGDLAPYLQQDLKLIWRNKRPKTAVYMSILLLGYGLLFYTQEVYLGMPASYVFVGIFMTGIFMMNFGQFIPAWDAGYYPLIMSQDIPITKYLNAKAGLITVSVAALAILATPYLYYGWKIFLMNIVCAVYNIGINIPLLLYAGSFNRKRIDLDKSPFMNYQGTGVAQWLVGIPLIIIPVFLFWIFNKFISFESGVALLLGLGVMGLIFRAHAISLIAQVYKRKKYAMLEGFKQQGE</sequence>
<keyword evidence="1" id="KW-1133">Transmembrane helix</keyword>
<dbReference type="Pfam" id="PF18940">
    <property type="entry name" value="DUF5687"/>
    <property type="match status" value="1"/>
</dbReference>
<evidence type="ECO:0000313" key="2">
    <source>
        <dbReference type="EMBL" id="QED38486.1"/>
    </source>
</evidence>
<dbReference type="InterPro" id="IPR043742">
    <property type="entry name" value="DUF5687"/>
</dbReference>
<feature type="transmembrane region" description="Helical" evidence="1">
    <location>
        <begin position="175"/>
        <end position="200"/>
    </location>
</feature>
<accession>A0A5B8YQ58</accession>
<evidence type="ECO:0000256" key="1">
    <source>
        <dbReference type="SAM" id="Phobius"/>
    </source>
</evidence>
<feature type="transmembrane region" description="Helical" evidence="1">
    <location>
        <begin position="142"/>
        <end position="163"/>
    </location>
</feature>
<dbReference type="Proteomes" id="UP000321954">
    <property type="component" value="Chromosome"/>
</dbReference>
<dbReference type="RefSeq" id="WP_146835705.1">
    <property type="nucleotide sequence ID" value="NZ_CP042476.1"/>
</dbReference>
<dbReference type="OrthoDB" id="1014144at2"/>
<feature type="transmembrane region" description="Helical" evidence="1">
    <location>
        <begin position="352"/>
        <end position="373"/>
    </location>
</feature>
<feature type="transmembrane region" description="Helical" evidence="1">
    <location>
        <begin position="309"/>
        <end position="331"/>
    </location>
</feature>